<dbReference type="Proteomes" id="UP000011885">
    <property type="component" value="Unassembled WGS sequence"/>
</dbReference>
<accession>M5TYS1</accession>
<dbReference type="PATRIC" id="fig|1263870.3.peg.4471"/>
<protein>
    <submittedName>
        <fullName evidence="1">Uncharacterized protein</fullName>
    </submittedName>
</protein>
<evidence type="ECO:0000313" key="1">
    <source>
        <dbReference type="EMBL" id="EMI54345.1"/>
    </source>
</evidence>
<keyword evidence="2" id="KW-1185">Reference proteome</keyword>
<sequence>MSCSPFFGWLVGEAFVASGDAVFSIADWGAVGAIEVARSEKRVSWVIEKSFAVAEDGGKRR</sequence>
<gene>
    <name evidence="1" type="ORF">RSSM_04224</name>
</gene>
<organism evidence="1 2">
    <name type="scientific">Rhodopirellula sallentina SM41</name>
    <dbReference type="NCBI Taxonomy" id="1263870"/>
    <lineage>
        <taxon>Bacteria</taxon>
        <taxon>Pseudomonadati</taxon>
        <taxon>Planctomycetota</taxon>
        <taxon>Planctomycetia</taxon>
        <taxon>Pirellulales</taxon>
        <taxon>Pirellulaceae</taxon>
        <taxon>Rhodopirellula</taxon>
    </lineage>
</organism>
<evidence type="ECO:0000313" key="2">
    <source>
        <dbReference type="Proteomes" id="UP000011885"/>
    </source>
</evidence>
<dbReference type="EMBL" id="ANOH01000282">
    <property type="protein sequence ID" value="EMI54345.1"/>
    <property type="molecule type" value="Genomic_DNA"/>
</dbReference>
<comment type="caution">
    <text evidence="1">The sequence shown here is derived from an EMBL/GenBank/DDBJ whole genome shotgun (WGS) entry which is preliminary data.</text>
</comment>
<proteinExistence type="predicted"/>
<dbReference type="AlphaFoldDB" id="M5TYS1"/>
<reference evidence="1 2" key="1">
    <citation type="journal article" date="2013" name="Mar. Genomics">
        <title>Expression of sulfatases in Rhodopirellula baltica and the diversity of sulfatases in the genus Rhodopirellula.</title>
        <authorList>
            <person name="Wegner C.E."/>
            <person name="Richter-Heitmann T."/>
            <person name="Klindworth A."/>
            <person name="Klockow C."/>
            <person name="Richter M."/>
            <person name="Achstetter T."/>
            <person name="Glockner F.O."/>
            <person name="Harder J."/>
        </authorList>
    </citation>
    <scope>NUCLEOTIDE SEQUENCE [LARGE SCALE GENOMIC DNA]</scope>
    <source>
        <strain evidence="1 2">SM41</strain>
    </source>
</reference>
<name>M5TYS1_9BACT</name>